<proteinExistence type="predicted"/>
<organism evidence="2 3">
    <name type="scientific">Corynespora cassiicola Philippines</name>
    <dbReference type="NCBI Taxonomy" id="1448308"/>
    <lineage>
        <taxon>Eukaryota</taxon>
        <taxon>Fungi</taxon>
        <taxon>Dikarya</taxon>
        <taxon>Ascomycota</taxon>
        <taxon>Pezizomycotina</taxon>
        <taxon>Dothideomycetes</taxon>
        <taxon>Pleosporomycetidae</taxon>
        <taxon>Pleosporales</taxon>
        <taxon>Corynesporascaceae</taxon>
        <taxon>Corynespora</taxon>
    </lineage>
</organism>
<feature type="region of interest" description="Disordered" evidence="1">
    <location>
        <begin position="1"/>
        <end position="36"/>
    </location>
</feature>
<sequence>MERKGGRRPLPPCSRSTQPSPHIRRPPLLPPEVPPSRPQRHTFVPYLWLHIAYTRARFPRLRWEPGMASRVVWVWVGDISPAPQVGTWCLAMHVTCPNLASARTHYPGRCARARMCDWYYSARARHKTPFDTKPYVLALES</sequence>
<dbReference type="Proteomes" id="UP000240883">
    <property type="component" value="Unassembled WGS sequence"/>
</dbReference>
<evidence type="ECO:0000256" key="1">
    <source>
        <dbReference type="SAM" id="MobiDB-lite"/>
    </source>
</evidence>
<accession>A0A2T2NCN1</accession>
<dbReference type="AlphaFoldDB" id="A0A2T2NCN1"/>
<keyword evidence="3" id="KW-1185">Reference proteome</keyword>
<evidence type="ECO:0000313" key="2">
    <source>
        <dbReference type="EMBL" id="PSN62808.1"/>
    </source>
</evidence>
<reference evidence="2 3" key="1">
    <citation type="journal article" date="2018" name="Front. Microbiol.">
        <title>Genome-Wide Analysis of Corynespora cassiicola Leaf Fall Disease Putative Effectors.</title>
        <authorList>
            <person name="Lopez D."/>
            <person name="Ribeiro S."/>
            <person name="Label P."/>
            <person name="Fumanal B."/>
            <person name="Venisse J.S."/>
            <person name="Kohler A."/>
            <person name="de Oliveira R.R."/>
            <person name="Labutti K."/>
            <person name="Lipzen A."/>
            <person name="Lail K."/>
            <person name="Bauer D."/>
            <person name="Ohm R.A."/>
            <person name="Barry K.W."/>
            <person name="Spatafora J."/>
            <person name="Grigoriev I.V."/>
            <person name="Martin F.M."/>
            <person name="Pujade-Renaud V."/>
        </authorList>
    </citation>
    <scope>NUCLEOTIDE SEQUENCE [LARGE SCALE GENOMIC DNA]</scope>
    <source>
        <strain evidence="2 3">Philippines</strain>
    </source>
</reference>
<name>A0A2T2NCN1_CORCC</name>
<feature type="compositionally biased region" description="Pro residues" evidence="1">
    <location>
        <begin position="27"/>
        <end position="36"/>
    </location>
</feature>
<evidence type="ECO:0000313" key="3">
    <source>
        <dbReference type="Proteomes" id="UP000240883"/>
    </source>
</evidence>
<dbReference type="EMBL" id="KZ678141">
    <property type="protein sequence ID" value="PSN62808.1"/>
    <property type="molecule type" value="Genomic_DNA"/>
</dbReference>
<protein>
    <submittedName>
        <fullName evidence="2">Uncharacterized protein</fullName>
    </submittedName>
</protein>
<gene>
    <name evidence="2" type="ORF">BS50DRAFT_577697</name>
</gene>